<dbReference type="OrthoDB" id="4140166at2"/>
<reference evidence="1 2" key="1">
    <citation type="submission" date="2017-05" db="EMBL/GenBank/DDBJ databases">
        <authorList>
            <person name="Song R."/>
            <person name="Chenine A.L."/>
            <person name="Ruprecht R.M."/>
        </authorList>
    </citation>
    <scope>NUCLEOTIDE SEQUENCE [LARGE SCALE GENOMIC DNA]</scope>
    <source>
        <strain evidence="1 2">CECT 8899</strain>
    </source>
</reference>
<protein>
    <submittedName>
        <fullName evidence="1">Uncharacterized protein</fullName>
    </submittedName>
</protein>
<gene>
    <name evidence="1" type="ORF">LOM8899_00667</name>
</gene>
<dbReference type="EMBL" id="FXZK01000001">
    <property type="protein sequence ID" value="SMY06540.1"/>
    <property type="molecule type" value="Genomic_DNA"/>
</dbReference>
<proteinExistence type="predicted"/>
<dbReference type="Proteomes" id="UP000201613">
    <property type="component" value="Unassembled WGS sequence"/>
</dbReference>
<sequence>MRMQCECGCGDDTKGGDFLPGHDQRLRAEIERRVGGLLKLRRLVELQIGAPIMCERSGE</sequence>
<organism evidence="1 2">
    <name type="scientific">Flavimaricola marinus</name>
    <dbReference type="NCBI Taxonomy" id="1819565"/>
    <lineage>
        <taxon>Bacteria</taxon>
        <taxon>Pseudomonadati</taxon>
        <taxon>Pseudomonadota</taxon>
        <taxon>Alphaproteobacteria</taxon>
        <taxon>Rhodobacterales</taxon>
        <taxon>Paracoccaceae</taxon>
        <taxon>Flavimaricola</taxon>
    </lineage>
</organism>
<name>A0A238LC91_9RHOB</name>
<dbReference type="RefSeq" id="WP_093990704.1">
    <property type="nucleotide sequence ID" value="NZ_FXZK01000001.1"/>
</dbReference>
<accession>A0A238LC91</accession>
<evidence type="ECO:0000313" key="2">
    <source>
        <dbReference type="Proteomes" id="UP000201613"/>
    </source>
</evidence>
<dbReference type="AlphaFoldDB" id="A0A238LC91"/>
<keyword evidence="2" id="KW-1185">Reference proteome</keyword>
<evidence type="ECO:0000313" key="1">
    <source>
        <dbReference type="EMBL" id="SMY06540.1"/>
    </source>
</evidence>